<dbReference type="EMBL" id="FQZT01000017">
    <property type="protein sequence ID" value="SHJ80450.1"/>
    <property type="molecule type" value="Genomic_DNA"/>
</dbReference>
<evidence type="ECO:0000313" key="6">
    <source>
        <dbReference type="EMBL" id="SHJ80450.1"/>
    </source>
</evidence>
<dbReference type="GO" id="GO:0048027">
    <property type="term" value="F:mRNA 5'-UTR binding"/>
    <property type="evidence" value="ECO:0007669"/>
    <property type="project" value="UniProtKB-UniRule"/>
</dbReference>
<dbReference type="FunFam" id="2.60.40.4380:FF:000002">
    <property type="entry name" value="Translational regulator CsrA"/>
    <property type="match status" value="1"/>
</dbReference>
<reference evidence="6 7" key="1">
    <citation type="submission" date="2016-11" db="EMBL/GenBank/DDBJ databases">
        <authorList>
            <person name="Jaros S."/>
            <person name="Januszkiewicz K."/>
            <person name="Wedrychowicz H."/>
        </authorList>
    </citation>
    <scope>NUCLEOTIDE SEQUENCE [LARGE SCALE GENOMIC DNA]</scope>
    <source>
        <strain evidence="6 7">DSM 5091</strain>
    </source>
</reference>
<evidence type="ECO:0000313" key="7">
    <source>
        <dbReference type="Proteomes" id="UP000184171"/>
    </source>
</evidence>
<dbReference type="GO" id="GO:0045947">
    <property type="term" value="P:negative regulation of translational initiation"/>
    <property type="evidence" value="ECO:0007669"/>
    <property type="project" value="UniProtKB-UniRule"/>
</dbReference>
<keyword evidence="5" id="KW-1005">Bacterial flagellum biogenesis</keyword>
<evidence type="ECO:0000256" key="1">
    <source>
        <dbReference type="ARBA" id="ARBA00022490"/>
    </source>
</evidence>
<evidence type="ECO:0000256" key="4">
    <source>
        <dbReference type="ARBA" id="ARBA00022884"/>
    </source>
</evidence>
<dbReference type="NCBIfam" id="TIGR00202">
    <property type="entry name" value="csrA"/>
    <property type="match status" value="1"/>
</dbReference>
<dbReference type="GO" id="GO:0005829">
    <property type="term" value="C:cytosol"/>
    <property type="evidence" value="ECO:0007669"/>
    <property type="project" value="TreeGrafter"/>
</dbReference>
<dbReference type="RefSeq" id="WP_072909755.1">
    <property type="nucleotide sequence ID" value="NZ_FQZT01000017.1"/>
</dbReference>
<comment type="subunit">
    <text evidence="5">Homodimer; the beta-strands of each monomer intercalate to form a hydrophobic core, while the alpha-helices form wings that extend away from the core.</text>
</comment>
<name>A0A1M6MAP7_MALRU</name>
<dbReference type="NCBIfam" id="NF002469">
    <property type="entry name" value="PRK01712.1"/>
    <property type="match status" value="1"/>
</dbReference>
<gene>
    <name evidence="5" type="primary">csrA</name>
    <name evidence="6" type="ORF">SAMN02745165_03217</name>
</gene>
<accession>A0A1M6MAP7</accession>
<dbReference type="Gene3D" id="2.60.40.4380">
    <property type="entry name" value="Translational regulator CsrA"/>
    <property type="match status" value="1"/>
</dbReference>
<dbReference type="PANTHER" id="PTHR34984">
    <property type="entry name" value="CARBON STORAGE REGULATOR"/>
    <property type="match status" value="1"/>
</dbReference>
<dbReference type="InterPro" id="IPR036107">
    <property type="entry name" value="CsrA_sf"/>
</dbReference>
<evidence type="ECO:0000256" key="5">
    <source>
        <dbReference type="HAMAP-Rule" id="MF_00167"/>
    </source>
</evidence>
<protein>
    <recommendedName>
        <fullName evidence="5">Translational regulator CsrA</fullName>
    </recommendedName>
</protein>
<keyword evidence="2 5" id="KW-0678">Repressor</keyword>
<dbReference type="PANTHER" id="PTHR34984:SF1">
    <property type="entry name" value="CARBON STORAGE REGULATOR"/>
    <property type="match status" value="1"/>
</dbReference>
<organism evidence="6 7">
    <name type="scientific">Malonomonas rubra DSM 5091</name>
    <dbReference type="NCBI Taxonomy" id="1122189"/>
    <lineage>
        <taxon>Bacteria</taxon>
        <taxon>Pseudomonadati</taxon>
        <taxon>Thermodesulfobacteriota</taxon>
        <taxon>Desulfuromonadia</taxon>
        <taxon>Desulfuromonadales</taxon>
        <taxon>Geopsychrobacteraceae</taxon>
        <taxon>Malonomonas</taxon>
    </lineage>
</organism>
<comment type="subcellular location">
    <subcellularLocation>
        <location evidence="5">Cytoplasm</location>
    </subcellularLocation>
</comment>
<sequence>MLVLTRKAGEGIIIGDDIKITVVELKGGGVRIGIDAPREMKVHRQEVFEKIKQENKEATQWNIADLNELSTLLNAGRKEK</sequence>
<keyword evidence="1 5" id="KW-0963">Cytoplasm</keyword>
<dbReference type="HAMAP" id="MF_00167">
    <property type="entry name" value="CsrA"/>
    <property type="match status" value="1"/>
</dbReference>
<dbReference type="GO" id="GO:1902208">
    <property type="term" value="P:regulation of bacterial-type flagellum assembly"/>
    <property type="evidence" value="ECO:0007669"/>
    <property type="project" value="UniProtKB-UniRule"/>
</dbReference>
<dbReference type="OrthoDB" id="9809061at2"/>
<comment type="similarity">
    <text evidence="5">Belongs to the CsrA/RsmA family.</text>
</comment>
<dbReference type="GO" id="GO:0044781">
    <property type="term" value="P:bacterial-type flagellum organization"/>
    <property type="evidence" value="ECO:0007669"/>
    <property type="project" value="UniProtKB-KW"/>
</dbReference>
<comment type="function">
    <text evidence="5">A translational regulator that binds mRNA to regulate translation initiation and/or mRNA stability. Usually binds in the 5'-UTR at or near the Shine-Dalgarno sequence preventing ribosome-binding, thus repressing translation. Its main target seems to be the major flagellin gene, while its function is anatagonized by FliW.</text>
</comment>
<evidence type="ECO:0000256" key="2">
    <source>
        <dbReference type="ARBA" id="ARBA00022491"/>
    </source>
</evidence>
<dbReference type="STRING" id="1122189.SAMN02745165_03217"/>
<dbReference type="InterPro" id="IPR003751">
    <property type="entry name" value="CsrA"/>
</dbReference>
<dbReference type="GO" id="GO:0006402">
    <property type="term" value="P:mRNA catabolic process"/>
    <property type="evidence" value="ECO:0007669"/>
    <property type="project" value="InterPro"/>
</dbReference>
<evidence type="ECO:0000256" key="3">
    <source>
        <dbReference type="ARBA" id="ARBA00022845"/>
    </source>
</evidence>
<keyword evidence="3 5" id="KW-0810">Translation regulation</keyword>
<dbReference type="GO" id="GO:0006109">
    <property type="term" value="P:regulation of carbohydrate metabolic process"/>
    <property type="evidence" value="ECO:0007669"/>
    <property type="project" value="InterPro"/>
</dbReference>
<keyword evidence="4 5" id="KW-0694">RNA-binding</keyword>
<dbReference type="Proteomes" id="UP000184171">
    <property type="component" value="Unassembled WGS sequence"/>
</dbReference>
<keyword evidence="7" id="KW-1185">Reference proteome</keyword>
<dbReference type="Pfam" id="PF02599">
    <property type="entry name" value="CsrA"/>
    <property type="match status" value="1"/>
</dbReference>
<dbReference type="SUPFAM" id="SSF117130">
    <property type="entry name" value="CsrA-like"/>
    <property type="match status" value="1"/>
</dbReference>
<dbReference type="AlphaFoldDB" id="A0A1M6MAP7"/>
<proteinExistence type="inferred from homology"/>